<dbReference type="AlphaFoldDB" id="A0A9Q9STA7"/>
<reference evidence="1" key="2">
    <citation type="submission" date="2022-10" db="EMBL/GenBank/DDBJ databases">
        <authorList>
            <person name="Ngo T.-E."/>
        </authorList>
    </citation>
    <scope>NUCLEOTIDE SEQUENCE</scope>
    <source>
        <strain evidence="1">JHB</strain>
    </source>
</reference>
<sequence length="44" mass="5094">MPRLLPISPSPRLPIPDSRFPIPDSRFPKHSVKNCKNYLTVHKI</sequence>
<dbReference type="Proteomes" id="UP000176944">
    <property type="component" value="Chromosome"/>
</dbReference>
<proteinExistence type="predicted"/>
<evidence type="ECO:0000313" key="1">
    <source>
        <dbReference type="EMBL" id="WAN69269.1"/>
    </source>
</evidence>
<accession>A0A9Q9STA7</accession>
<gene>
    <name evidence="1" type="ORF">BJP36_43705</name>
</gene>
<dbReference type="EMBL" id="CP017708">
    <property type="protein sequence ID" value="WAN69269.1"/>
    <property type="molecule type" value="Genomic_DNA"/>
</dbReference>
<organism evidence="1">
    <name type="scientific">Moorena producens (strain JHB)</name>
    <dbReference type="NCBI Taxonomy" id="1454205"/>
    <lineage>
        <taxon>Bacteria</taxon>
        <taxon>Bacillati</taxon>
        <taxon>Cyanobacteriota</taxon>
        <taxon>Cyanophyceae</taxon>
        <taxon>Coleofasciculales</taxon>
        <taxon>Coleofasciculaceae</taxon>
        <taxon>Moorena</taxon>
    </lineage>
</organism>
<reference evidence="1" key="1">
    <citation type="journal article" date="2017" name="Proc. Natl. Acad. Sci. U.S.A.">
        <title>Comparative genomics uncovers the prolific and distinctive metabolic potential of the cyanobacterial genus Moorea.</title>
        <authorList>
            <person name="Leao T."/>
            <person name="Castelao G."/>
            <person name="Korobeynikov A."/>
            <person name="Monroe E.A."/>
            <person name="Podell S."/>
            <person name="Glukhov E."/>
            <person name="Allen E.E."/>
            <person name="Gerwick W.H."/>
            <person name="Gerwick L."/>
        </authorList>
    </citation>
    <scope>NUCLEOTIDE SEQUENCE</scope>
    <source>
        <strain evidence="1">JHB</strain>
    </source>
</reference>
<protein>
    <submittedName>
        <fullName evidence="1">Uncharacterized protein</fullName>
    </submittedName>
</protein>
<name>A0A9Q9STA7_MOOP1</name>